<gene>
    <name evidence="1" type="primary">Acey_s0259.g489</name>
    <name evidence="1" type="ORF">Y032_0259g489</name>
</gene>
<sequence>MKIASRSQRISDVYVIPGSNQNRERSFSIAYRLSREFRKCFSPFFNMQRDGRSLLAVRPEYQTYKWTPP</sequence>
<evidence type="ECO:0000313" key="2">
    <source>
        <dbReference type="Proteomes" id="UP000024635"/>
    </source>
</evidence>
<dbReference type="Proteomes" id="UP000024635">
    <property type="component" value="Unassembled WGS sequence"/>
</dbReference>
<keyword evidence="2" id="KW-1185">Reference proteome</keyword>
<dbReference type="AlphaFoldDB" id="A0A016SAJ7"/>
<protein>
    <submittedName>
        <fullName evidence="1">Uncharacterized protein</fullName>
    </submittedName>
</protein>
<comment type="caution">
    <text evidence="1">The sequence shown here is derived from an EMBL/GenBank/DDBJ whole genome shotgun (WGS) entry which is preliminary data.</text>
</comment>
<accession>A0A016SAJ7</accession>
<evidence type="ECO:0000313" key="1">
    <source>
        <dbReference type="EMBL" id="EYB87635.1"/>
    </source>
</evidence>
<organism evidence="1 2">
    <name type="scientific">Ancylostoma ceylanicum</name>
    <dbReference type="NCBI Taxonomy" id="53326"/>
    <lineage>
        <taxon>Eukaryota</taxon>
        <taxon>Metazoa</taxon>
        <taxon>Ecdysozoa</taxon>
        <taxon>Nematoda</taxon>
        <taxon>Chromadorea</taxon>
        <taxon>Rhabditida</taxon>
        <taxon>Rhabditina</taxon>
        <taxon>Rhabditomorpha</taxon>
        <taxon>Strongyloidea</taxon>
        <taxon>Ancylostomatidae</taxon>
        <taxon>Ancylostomatinae</taxon>
        <taxon>Ancylostoma</taxon>
    </lineage>
</organism>
<reference evidence="2" key="1">
    <citation type="journal article" date="2015" name="Nat. Genet.">
        <title>The genome and transcriptome of the zoonotic hookworm Ancylostoma ceylanicum identify infection-specific gene families.</title>
        <authorList>
            <person name="Schwarz E.M."/>
            <person name="Hu Y."/>
            <person name="Antoshechkin I."/>
            <person name="Miller M.M."/>
            <person name="Sternberg P.W."/>
            <person name="Aroian R.V."/>
        </authorList>
    </citation>
    <scope>NUCLEOTIDE SEQUENCE</scope>
    <source>
        <strain evidence="2">HY135</strain>
    </source>
</reference>
<proteinExistence type="predicted"/>
<name>A0A016SAJ7_9BILA</name>
<dbReference type="EMBL" id="JARK01001595">
    <property type="protein sequence ID" value="EYB87635.1"/>
    <property type="molecule type" value="Genomic_DNA"/>
</dbReference>